<dbReference type="PATRIC" id="fig|1618411.3.peg.193"/>
<dbReference type="PANTHER" id="PTHR42785:SF1">
    <property type="entry name" value="DNA TOPOISOMERASE"/>
    <property type="match status" value="1"/>
</dbReference>
<dbReference type="EMBL" id="LCBC01000002">
    <property type="protein sequence ID" value="KKS04958.1"/>
    <property type="molecule type" value="Genomic_DNA"/>
</dbReference>
<dbReference type="InterPro" id="IPR023406">
    <property type="entry name" value="Topo_IA_AS"/>
</dbReference>
<keyword evidence="9 10" id="KW-0413">Isomerase</keyword>
<keyword evidence="4" id="KW-0863">Zinc-finger</keyword>
<dbReference type="Pfam" id="PF01131">
    <property type="entry name" value="Topoisom_bac"/>
    <property type="match status" value="2"/>
</dbReference>
<dbReference type="Gene3D" id="1.10.460.10">
    <property type="entry name" value="Topoisomerase I, domain 2"/>
    <property type="match status" value="1"/>
</dbReference>
<dbReference type="PROSITE" id="PS50880">
    <property type="entry name" value="TOPRIM"/>
    <property type="match status" value="1"/>
</dbReference>
<comment type="similarity">
    <text evidence="2 10">Belongs to the type IA topoisomerase family.</text>
</comment>
<feature type="active site" description="O-(5'-phospho-DNA)-tyrosine intermediate" evidence="10">
    <location>
        <position position="307"/>
    </location>
</feature>
<dbReference type="InterPro" id="IPR013826">
    <property type="entry name" value="Topo_IA_cen_sub3"/>
</dbReference>
<dbReference type="AlphaFoldDB" id="A0A0G0YWV8"/>
<feature type="site" description="Interaction with DNA" evidence="10">
    <location>
        <position position="161"/>
    </location>
</feature>
<keyword evidence="7 10" id="KW-0799">Topoisomerase</keyword>
<dbReference type="GO" id="GO:0003677">
    <property type="term" value="F:DNA binding"/>
    <property type="evidence" value="ECO:0007669"/>
    <property type="project" value="UniProtKB-KW"/>
</dbReference>
<evidence type="ECO:0000259" key="12">
    <source>
        <dbReference type="PROSITE" id="PS50880"/>
    </source>
</evidence>
<dbReference type="EC" id="5.6.2.1" evidence="10"/>
<evidence type="ECO:0000256" key="5">
    <source>
        <dbReference type="ARBA" id="ARBA00022833"/>
    </source>
</evidence>
<dbReference type="InterPro" id="IPR003602">
    <property type="entry name" value="Topo_IA_DNA-bd_dom"/>
</dbReference>
<dbReference type="SUPFAM" id="SSF56712">
    <property type="entry name" value="Prokaryotic type I DNA topoisomerase"/>
    <property type="match status" value="2"/>
</dbReference>
<evidence type="ECO:0000256" key="8">
    <source>
        <dbReference type="ARBA" id="ARBA00023125"/>
    </source>
</evidence>
<feature type="region of interest" description="Interaction with DNA" evidence="10">
    <location>
        <begin position="176"/>
        <end position="181"/>
    </location>
</feature>
<feature type="site" description="Interaction with DNA" evidence="10">
    <location>
        <position position="153"/>
    </location>
</feature>
<dbReference type="SMART" id="SM00437">
    <property type="entry name" value="TOP1Ac"/>
    <property type="match status" value="1"/>
</dbReference>
<evidence type="ECO:0000256" key="9">
    <source>
        <dbReference type="ARBA" id="ARBA00023235"/>
    </source>
</evidence>
<evidence type="ECO:0000256" key="11">
    <source>
        <dbReference type="SAM" id="MobiDB-lite"/>
    </source>
</evidence>
<dbReference type="Gene3D" id="3.30.65.10">
    <property type="entry name" value="Bacterial Topoisomerase I, domain 1"/>
    <property type="match status" value="2"/>
</dbReference>
<feature type="site" description="Interaction with DNA" evidence="10">
    <location>
        <position position="309"/>
    </location>
</feature>
<evidence type="ECO:0000256" key="3">
    <source>
        <dbReference type="ARBA" id="ARBA00022723"/>
    </source>
</evidence>
<gene>
    <name evidence="10" type="primary">topA</name>
    <name evidence="14" type="ORF">UU56_C0002G0098</name>
</gene>
<dbReference type="InterPro" id="IPR034149">
    <property type="entry name" value="TOPRIM_TopoI"/>
</dbReference>
<dbReference type="GO" id="GO:0005694">
    <property type="term" value="C:chromosome"/>
    <property type="evidence" value="ECO:0007669"/>
    <property type="project" value="InterPro"/>
</dbReference>
<feature type="site" description="Interaction with DNA" evidence="10">
    <location>
        <position position="152"/>
    </location>
</feature>
<dbReference type="InterPro" id="IPR000380">
    <property type="entry name" value="Topo_IA"/>
</dbReference>
<evidence type="ECO:0000256" key="6">
    <source>
        <dbReference type="ARBA" id="ARBA00022842"/>
    </source>
</evidence>
<dbReference type="PROSITE" id="PS52039">
    <property type="entry name" value="TOPO_IA_2"/>
    <property type="match status" value="1"/>
</dbReference>
<proteinExistence type="inferred from homology"/>
<dbReference type="SMART" id="SM00436">
    <property type="entry name" value="TOP1Bc"/>
    <property type="match status" value="1"/>
</dbReference>
<keyword evidence="5" id="KW-0862">Zinc</keyword>
<dbReference type="SMART" id="SM00493">
    <property type="entry name" value="TOPRIM"/>
    <property type="match status" value="1"/>
</dbReference>
<comment type="function">
    <text evidence="10">Releases the supercoiling and torsional tension of DNA, which is introduced during the DNA replication and transcription, by transiently cleaving and rejoining one strand of the DNA duplex. Introduces a single-strand break via transesterification at a target site in duplex DNA. The scissile phosphodiester is attacked by the catalytic tyrosine of the enzyme, resulting in the formation of a DNA-(5'-phosphotyrosyl)-enzyme intermediate and the expulsion of a 3'-OH DNA strand. The free DNA strand then undergoes passage around the unbroken strand, thus removing DNA supercoils. Finally, in the religation step, the DNA 3'-OH attacks the covalent intermediate to expel the active-site tyrosine and restore the DNA phosphodiester backbone.</text>
</comment>
<dbReference type="InterPro" id="IPR028612">
    <property type="entry name" value="Topoisom_1_IA"/>
</dbReference>
<dbReference type="InterPro" id="IPR006171">
    <property type="entry name" value="TOPRIM_dom"/>
</dbReference>
<comment type="subunit">
    <text evidence="10">Monomer.</text>
</comment>
<dbReference type="Proteomes" id="UP000034493">
    <property type="component" value="Unassembled WGS sequence"/>
</dbReference>
<dbReference type="NCBIfam" id="TIGR01051">
    <property type="entry name" value="topA_bact"/>
    <property type="match status" value="1"/>
</dbReference>
<evidence type="ECO:0000256" key="1">
    <source>
        <dbReference type="ARBA" id="ARBA00000213"/>
    </source>
</evidence>
<evidence type="ECO:0000256" key="10">
    <source>
        <dbReference type="HAMAP-Rule" id="MF_00952"/>
    </source>
</evidence>
<dbReference type="SUPFAM" id="SSF57783">
    <property type="entry name" value="Zinc beta-ribbon"/>
    <property type="match status" value="1"/>
</dbReference>
<dbReference type="InterPro" id="IPR005733">
    <property type="entry name" value="TopoI_bac-type"/>
</dbReference>
<evidence type="ECO:0000256" key="4">
    <source>
        <dbReference type="ARBA" id="ARBA00022771"/>
    </source>
</evidence>
<evidence type="ECO:0000313" key="15">
    <source>
        <dbReference type="Proteomes" id="UP000034493"/>
    </source>
</evidence>
<organism evidence="14 15">
    <name type="scientific">Candidatus Curtissbacteria bacterium GW2011_GWA2_41_24</name>
    <dbReference type="NCBI Taxonomy" id="1618411"/>
    <lineage>
        <taxon>Bacteria</taxon>
        <taxon>Candidatus Curtissiibacteriota</taxon>
    </lineage>
</organism>
<dbReference type="PRINTS" id="PR00417">
    <property type="entry name" value="PRTPISMRASEI"/>
</dbReference>
<dbReference type="InterPro" id="IPR003601">
    <property type="entry name" value="Topo_IA_2"/>
</dbReference>
<accession>A0A0G0YWV8</accession>
<keyword evidence="8 10" id="KW-0238">DNA-binding</keyword>
<comment type="catalytic activity">
    <reaction evidence="1 10">
        <text>ATP-independent breakage of single-stranded DNA, followed by passage and rejoining.</text>
        <dbReference type="EC" id="5.6.2.1"/>
    </reaction>
</comment>
<dbReference type="GO" id="GO:0003917">
    <property type="term" value="F:DNA topoisomerase type I (single strand cut, ATP-independent) activity"/>
    <property type="evidence" value="ECO:0007669"/>
    <property type="project" value="UniProtKB-UniRule"/>
</dbReference>
<dbReference type="Gene3D" id="1.10.290.10">
    <property type="entry name" value="Topoisomerase I, domain 4"/>
    <property type="match status" value="1"/>
</dbReference>
<dbReference type="GO" id="GO:0008270">
    <property type="term" value="F:zinc ion binding"/>
    <property type="evidence" value="ECO:0007669"/>
    <property type="project" value="UniProtKB-KW"/>
</dbReference>
<keyword evidence="3" id="KW-0479">Metal-binding</keyword>
<dbReference type="Gene3D" id="2.60.510.20">
    <property type="match status" value="1"/>
</dbReference>
<evidence type="ECO:0000256" key="2">
    <source>
        <dbReference type="ARBA" id="ARBA00009446"/>
    </source>
</evidence>
<reference evidence="14 15" key="1">
    <citation type="journal article" date="2015" name="Nature">
        <title>rRNA introns, odd ribosomes, and small enigmatic genomes across a large radiation of phyla.</title>
        <authorList>
            <person name="Brown C.T."/>
            <person name="Hug L.A."/>
            <person name="Thomas B.C."/>
            <person name="Sharon I."/>
            <person name="Castelle C.J."/>
            <person name="Singh A."/>
            <person name="Wilkins M.J."/>
            <person name="Williams K.H."/>
            <person name="Banfield J.F."/>
        </authorList>
    </citation>
    <scope>NUCLEOTIDE SEQUENCE [LARGE SCALE GENOMIC DNA]</scope>
</reference>
<dbReference type="CDD" id="cd03363">
    <property type="entry name" value="TOPRIM_TopoIA_TopoI"/>
    <property type="match status" value="1"/>
</dbReference>
<feature type="site" description="Interaction with DNA" evidence="10">
    <location>
        <position position="168"/>
    </location>
</feature>
<feature type="domain" description="Toprim" evidence="12">
    <location>
        <begin position="2"/>
        <end position="126"/>
    </location>
</feature>
<dbReference type="InterPro" id="IPR013497">
    <property type="entry name" value="Topo_IA_cen"/>
</dbReference>
<sequence>MKNLVIVESPTKARTLSQFLGKDYQITASMGHVRDLPRGEFGVDVENSFAPKYVIPKEKIKSVNNLAREAAGADKLWLATDPDREGEAIAWNLLQVISVKGKVPTSPRLRGAGKSPNYSRVVFHEITKDAVMEAFEHPRKIDDDLVRAQQARRVLDRLVGYKLSPLLWKKVKSGLSAGRVQSVALRIVVDREREIEAFMPQEYWIIEAILESQSEKSKGKEFVATLIKVGQERAEVKNEKEAEKIVADFEKAQYKVAEVKTKDAKKNPSPPFTTSTLQQVASTKFGFSPKKTMRVAQDLYEQGLITYMRTDSVNLAPQAVEAARKYIGEVYGTKYLPAVPRKYKVKSRLAQEAHEAIRPTNIQVTSDKLQVTNSDHKKLYDLVWKRMVACQMAEAVVAETVVDVTATATGPVTTFPPASAQSSESSKPSQPSDSFALRAVRSPTSRATRDFPTYLLRATGQRVRFDGWYKVYEKPPIKEQLLPDLVKDENLDFIKVNSQQKFTEPPPRFTEATLIRELEKYGIGRPSTYAPTISTLYERIYIERVDGRKIAPTPIGKAAVDFLVANFGEIVDFSFTAEMENDLDRIAQGKLQMPDTMEKFWQPFEKLVEKVDQEAQKVKVEVEETEEKCEKCGKPMVIRYGKFGKFLACSGFPECKNTKTLAAPTGLTCPEDGGKIVVKRTKRGKSFWGCENYPECKYASWKKPSFATSDAKALDVKKASEGEPP</sequence>
<feature type="site" description="Interaction with DNA" evidence="10">
    <location>
        <position position="539"/>
    </location>
</feature>
<feature type="region of interest" description="Disordered" evidence="11">
    <location>
        <begin position="414"/>
        <end position="441"/>
    </location>
</feature>
<keyword evidence="6" id="KW-0460">Magnesium</keyword>
<dbReference type="InterPro" id="IPR013824">
    <property type="entry name" value="Topo_IA_cen_sub1"/>
</dbReference>
<dbReference type="HAMAP" id="MF_00952">
    <property type="entry name" value="Topoisom_1_prok"/>
    <property type="match status" value="1"/>
</dbReference>
<feature type="site" description="Interaction with DNA" evidence="10">
    <location>
        <position position="156"/>
    </location>
</feature>
<evidence type="ECO:0000313" key="14">
    <source>
        <dbReference type="EMBL" id="KKS04958.1"/>
    </source>
</evidence>
<dbReference type="PROSITE" id="PS00396">
    <property type="entry name" value="TOPO_IA_1"/>
    <property type="match status" value="1"/>
</dbReference>
<evidence type="ECO:0000256" key="7">
    <source>
        <dbReference type="ARBA" id="ARBA00023029"/>
    </source>
</evidence>
<dbReference type="CDD" id="cd00186">
    <property type="entry name" value="TOP1Ac"/>
    <property type="match status" value="1"/>
</dbReference>
<feature type="domain" description="Topo IA-type catalytic" evidence="13">
    <location>
        <begin position="142"/>
        <end position="608"/>
    </location>
</feature>
<dbReference type="GO" id="GO:0006265">
    <property type="term" value="P:DNA topological change"/>
    <property type="evidence" value="ECO:0007669"/>
    <property type="project" value="UniProtKB-UniRule"/>
</dbReference>
<feature type="compositionally biased region" description="Low complexity" evidence="11">
    <location>
        <begin position="414"/>
        <end position="434"/>
    </location>
</feature>
<comment type="caution">
    <text evidence="14">The sequence shown here is derived from an EMBL/GenBank/DDBJ whole genome shotgun (WGS) entry which is preliminary data.</text>
</comment>
<dbReference type="PANTHER" id="PTHR42785">
    <property type="entry name" value="DNA TOPOISOMERASE, TYPE IA, CORE"/>
    <property type="match status" value="1"/>
</dbReference>
<dbReference type="Pfam" id="PF01751">
    <property type="entry name" value="Toprim"/>
    <property type="match status" value="1"/>
</dbReference>
<dbReference type="InterPro" id="IPR023405">
    <property type="entry name" value="Topo_IA_core_domain"/>
</dbReference>
<dbReference type="Gene3D" id="3.40.50.140">
    <property type="match status" value="1"/>
</dbReference>
<dbReference type="Pfam" id="PF01396">
    <property type="entry name" value="Zn_ribbon_Top1"/>
    <property type="match status" value="2"/>
</dbReference>
<dbReference type="InterPro" id="IPR013498">
    <property type="entry name" value="Topo_IA_Znf"/>
</dbReference>
<evidence type="ECO:0000259" key="13">
    <source>
        <dbReference type="PROSITE" id="PS52039"/>
    </source>
</evidence>
<feature type="site" description="Interaction with DNA" evidence="10">
    <location>
        <position position="32"/>
    </location>
</feature>
<protein>
    <recommendedName>
        <fullName evidence="10">DNA topoisomerase 1</fullName>
        <ecNumber evidence="10">5.6.2.1</ecNumber>
    </recommendedName>
    <alternativeName>
        <fullName evidence="10">DNA topoisomerase I</fullName>
    </alternativeName>
</protein>
<name>A0A0G0YWV8_9BACT</name>